<proteinExistence type="predicted"/>
<reference evidence="7" key="1">
    <citation type="journal article" date="2012" name="PLoS ONE">
        <title>Gene sets for utilization of primary and secondary nutrition supplies in the distal gut of endangered iberian lynx.</title>
        <authorList>
            <person name="Alcaide M."/>
            <person name="Messina E."/>
            <person name="Richter M."/>
            <person name="Bargiela R."/>
            <person name="Peplies J."/>
            <person name="Huws S.A."/>
            <person name="Newbold C.J."/>
            <person name="Golyshin P.N."/>
            <person name="Simon M.A."/>
            <person name="Lopez G."/>
            <person name="Yakimov M.M."/>
            <person name="Ferrer M."/>
        </authorList>
    </citation>
    <scope>NUCLEOTIDE SEQUENCE</scope>
</reference>
<evidence type="ECO:0000259" key="6">
    <source>
        <dbReference type="Pfam" id="PF01957"/>
    </source>
</evidence>
<sequence length="154" mass="16303">MTTLIILLAVLTLILGLVEIFLFPGFGIAGIGALICAFVDTALIYQEFGWEWAMLTIVAGVILLLILLKWVARSKALDKISLHTSLHSTNATEAQLNVKVGDTGTAMTRLALVGNAQINGNVVEVKSAGNFINPGTAIRVTEVNEAAITVEAIS</sequence>
<evidence type="ECO:0000256" key="2">
    <source>
        <dbReference type="ARBA" id="ARBA00022692"/>
    </source>
</evidence>
<evidence type="ECO:0000256" key="3">
    <source>
        <dbReference type="ARBA" id="ARBA00022989"/>
    </source>
</evidence>
<evidence type="ECO:0000256" key="4">
    <source>
        <dbReference type="ARBA" id="ARBA00023136"/>
    </source>
</evidence>
<comment type="subcellular location">
    <subcellularLocation>
        <location evidence="1">Membrane</location>
        <topology evidence="1">Multi-pass membrane protein</topology>
    </subcellularLocation>
</comment>
<dbReference type="EMBL" id="AMCI01006028">
    <property type="protein sequence ID" value="EJW95057.1"/>
    <property type="molecule type" value="Genomic_DNA"/>
</dbReference>
<dbReference type="Gene3D" id="2.40.50.140">
    <property type="entry name" value="Nucleic acid-binding proteins"/>
    <property type="match status" value="1"/>
</dbReference>
<dbReference type="InterPro" id="IPR012340">
    <property type="entry name" value="NA-bd_OB-fold"/>
</dbReference>
<dbReference type="InterPro" id="IPR052165">
    <property type="entry name" value="Membrane_assoc_protease"/>
</dbReference>
<accession>J9FZW1</accession>
<comment type="caution">
    <text evidence="7">The sequence shown here is derived from an EMBL/GenBank/DDBJ whole genome shotgun (WGS) entry which is preliminary data.</text>
</comment>
<keyword evidence="3 5" id="KW-1133">Transmembrane helix</keyword>
<evidence type="ECO:0000313" key="7">
    <source>
        <dbReference type="EMBL" id="EJW95057.1"/>
    </source>
</evidence>
<organism evidence="7">
    <name type="scientific">gut metagenome</name>
    <dbReference type="NCBI Taxonomy" id="749906"/>
    <lineage>
        <taxon>unclassified sequences</taxon>
        <taxon>metagenomes</taxon>
        <taxon>organismal metagenomes</taxon>
    </lineage>
</organism>
<gene>
    <name evidence="7" type="ORF">EVA_16836</name>
</gene>
<dbReference type="InterPro" id="IPR002810">
    <property type="entry name" value="NfeD-like_C"/>
</dbReference>
<feature type="domain" description="NfeD-like C-terminal" evidence="6">
    <location>
        <begin position="100"/>
        <end position="151"/>
    </location>
</feature>
<dbReference type="AlphaFoldDB" id="J9FZW1"/>
<name>J9FZW1_9ZZZZ</name>
<feature type="transmembrane region" description="Helical" evidence="5">
    <location>
        <begin position="52"/>
        <end position="72"/>
    </location>
</feature>
<evidence type="ECO:0000256" key="5">
    <source>
        <dbReference type="SAM" id="Phobius"/>
    </source>
</evidence>
<protein>
    <submittedName>
        <fullName evidence="7">Nodulation efficiency, NfeD</fullName>
    </submittedName>
</protein>
<dbReference type="PANTHER" id="PTHR33507">
    <property type="entry name" value="INNER MEMBRANE PROTEIN YBBJ"/>
    <property type="match status" value="1"/>
</dbReference>
<evidence type="ECO:0000256" key="1">
    <source>
        <dbReference type="ARBA" id="ARBA00004141"/>
    </source>
</evidence>
<dbReference type="GO" id="GO:0005886">
    <property type="term" value="C:plasma membrane"/>
    <property type="evidence" value="ECO:0007669"/>
    <property type="project" value="TreeGrafter"/>
</dbReference>
<keyword evidence="2 5" id="KW-0812">Transmembrane</keyword>
<keyword evidence="4 5" id="KW-0472">Membrane</keyword>
<dbReference type="PANTHER" id="PTHR33507:SF3">
    <property type="entry name" value="INNER MEMBRANE PROTEIN YBBJ"/>
    <property type="match status" value="1"/>
</dbReference>
<dbReference type="Pfam" id="PF01957">
    <property type="entry name" value="NfeD"/>
    <property type="match status" value="1"/>
</dbReference>